<dbReference type="OrthoDB" id="425602at2759"/>
<dbReference type="Proteomes" id="UP001152320">
    <property type="component" value="Chromosome 23"/>
</dbReference>
<reference evidence="3" key="1">
    <citation type="submission" date="2021-10" db="EMBL/GenBank/DDBJ databases">
        <title>Tropical sea cucumber genome reveals ecological adaptation and Cuvierian tubules defense mechanism.</title>
        <authorList>
            <person name="Chen T."/>
        </authorList>
    </citation>
    <scope>NUCLEOTIDE SEQUENCE</scope>
    <source>
        <strain evidence="3">Nanhai2018</strain>
        <tissue evidence="3">Muscle</tissue>
    </source>
</reference>
<dbReference type="GO" id="GO:0006235">
    <property type="term" value="P:dTTP biosynthetic process"/>
    <property type="evidence" value="ECO:0007669"/>
    <property type="project" value="TreeGrafter"/>
</dbReference>
<dbReference type="AlphaFoldDB" id="A0A9Q0YG10"/>
<dbReference type="GO" id="GO:0006233">
    <property type="term" value="P:dTDP biosynthetic process"/>
    <property type="evidence" value="ECO:0007669"/>
    <property type="project" value="TreeGrafter"/>
</dbReference>
<dbReference type="PANTHER" id="PTHR10344">
    <property type="entry name" value="THYMIDYLATE KINASE"/>
    <property type="match status" value="1"/>
</dbReference>
<sequence>MAVQNEIVDWLDCVSAIETNKGVVYFCNKDFFDQPEKCGKETSPNNETECARKEDSVCGYKKRRATGITLKPIGHFECYFPSGIFLYSLTAYNPMNMQRCFLENVTQNHLLLEEIRQNLPGCKILNNFSYFPRRPHHFERGFSVVLPLDCPHQHEGIIFNLATKYRQAAYFKCKIMQNGDITQKLVLLESYGKEVEEKLVVVERLSYHPAFLHSKNNSVFHLLEGVMKLLAQCYHIPEVRELLDICKNYTLTTLPERREDKKTGKYPIIAVEGVAKIGVAQQSQKLSECLGAQLVQSPPSCIRHLRHTFDQQNQLIKSAFYFIGNYITCRQIADAITKHPVVVDRYVILRLRYNMDVKRDITQMGPKTGNCGPRHRRSIAPTMEVLPRRYWYSSAAFTIVSEVGCGSANLPPKGHSVYKWPSDLQKPTAVVLLSSKESQRGKGPGCKENKSQMIHKTFLRMKTPSWIEVNKSRSNHLSDESTTTVIASKLQDRRVISFTDQATKTSELCPGMTPHPEPQPNRLEMADLDFGEEKKETESKSDLMGWGSDIPALILH</sequence>
<organism evidence="3 4">
    <name type="scientific">Holothuria leucospilota</name>
    <name type="common">Black long sea cucumber</name>
    <name type="synonym">Mertensiothuria leucospilota</name>
    <dbReference type="NCBI Taxonomy" id="206669"/>
    <lineage>
        <taxon>Eukaryota</taxon>
        <taxon>Metazoa</taxon>
        <taxon>Echinodermata</taxon>
        <taxon>Eleutherozoa</taxon>
        <taxon>Echinozoa</taxon>
        <taxon>Holothuroidea</taxon>
        <taxon>Aspidochirotacea</taxon>
        <taxon>Aspidochirotida</taxon>
        <taxon>Holothuriidae</taxon>
        <taxon>Holothuria</taxon>
    </lineage>
</organism>
<evidence type="ECO:0000256" key="2">
    <source>
        <dbReference type="ARBA" id="ARBA00022840"/>
    </source>
</evidence>
<dbReference type="EMBL" id="JAIZAY010000023">
    <property type="protein sequence ID" value="KAJ8019467.1"/>
    <property type="molecule type" value="Genomic_DNA"/>
</dbReference>
<keyword evidence="4" id="KW-1185">Reference proteome</keyword>
<comment type="caution">
    <text evidence="3">The sequence shown here is derived from an EMBL/GenBank/DDBJ whole genome shotgun (WGS) entry which is preliminary data.</text>
</comment>
<gene>
    <name evidence="3" type="ORF">HOLleu_41082</name>
</gene>
<dbReference type="PANTHER" id="PTHR10344:SF4">
    <property type="entry name" value="UMP-CMP KINASE 2, MITOCHONDRIAL"/>
    <property type="match status" value="1"/>
</dbReference>
<dbReference type="GO" id="GO:0005524">
    <property type="term" value="F:ATP binding"/>
    <property type="evidence" value="ECO:0007669"/>
    <property type="project" value="UniProtKB-KW"/>
</dbReference>
<accession>A0A9Q0YG10</accession>
<evidence type="ECO:0000256" key="1">
    <source>
        <dbReference type="ARBA" id="ARBA00022741"/>
    </source>
</evidence>
<protein>
    <submittedName>
        <fullName evidence="3">UMP-CMP kinase 2, mitochondrial</fullName>
    </submittedName>
</protein>
<keyword evidence="3" id="KW-0808">Transferase</keyword>
<dbReference type="GO" id="GO:0004550">
    <property type="term" value="F:nucleoside diphosphate kinase activity"/>
    <property type="evidence" value="ECO:0007669"/>
    <property type="project" value="TreeGrafter"/>
</dbReference>
<evidence type="ECO:0000313" key="4">
    <source>
        <dbReference type="Proteomes" id="UP001152320"/>
    </source>
</evidence>
<name>A0A9Q0YG10_HOLLE</name>
<keyword evidence="2" id="KW-0067">ATP-binding</keyword>
<dbReference type="GO" id="GO:0006227">
    <property type="term" value="P:dUDP biosynthetic process"/>
    <property type="evidence" value="ECO:0007669"/>
    <property type="project" value="TreeGrafter"/>
</dbReference>
<keyword evidence="1" id="KW-0547">Nucleotide-binding</keyword>
<keyword evidence="3" id="KW-0418">Kinase</keyword>
<evidence type="ECO:0000313" key="3">
    <source>
        <dbReference type="EMBL" id="KAJ8019467.1"/>
    </source>
</evidence>
<dbReference type="GO" id="GO:0004798">
    <property type="term" value="F:dTMP kinase activity"/>
    <property type="evidence" value="ECO:0007669"/>
    <property type="project" value="TreeGrafter"/>
</dbReference>
<dbReference type="GO" id="GO:0005739">
    <property type="term" value="C:mitochondrion"/>
    <property type="evidence" value="ECO:0007669"/>
    <property type="project" value="TreeGrafter"/>
</dbReference>
<proteinExistence type="predicted"/>